<evidence type="ECO:0000313" key="5">
    <source>
        <dbReference type="EMBL" id="CBX30573.1"/>
    </source>
</evidence>
<dbReference type="EMBL" id="FR695875">
    <property type="protein sequence ID" value="CBX30455.1"/>
    <property type="molecule type" value="Genomic_DNA"/>
</dbReference>
<dbReference type="EMBL" id="FR695868">
    <property type="protein sequence ID" value="CBX28108.1"/>
    <property type="molecule type" value="Genomic_DNA"/>
</dbReference>
<dbReference type="EMBL" id="FR695877">
    <property type="protein sequence ID" value="CBX30583.1"/>
    <property type="molecule type" value="Genomic_DNA"/>
</dbReference>
<organism evidence="1">
    <name type="scientific">uncultured Desulfobacterium sp</name>
    <dbReference type="NCBI Taxonomy" id="201089"/>
    <lineage>
        <taxon>Bacteria</taxon>
        <taxon>Pseudomonadati</taxon>
        <taxon>Thermodesulfobacteriota</taxon>
        <taxon>Desulfobacteria</taxon>
        <taxon>Desulfobacterales</taxon>
        <taxon>Desulfobacteriaceae</taxon>
        <taxon>Desulfobacterium</taxon>
        <taxon>environmental samples</taxon>
    </lineage>
</organism>
<dbReference type="EMBL" id="FR695877">
    <property type="protein sequence ID" value="CBX30596.1"/>
    <property type="molecule type" value="Genomic_DNA"/>
</dbReference>
<dbReference type="AlphaFoldDB" id="E1YBZ6"/>
<dbReference type="EMBL" id="FR695877">
    <property type="protein sequence ID" value="CBX30614.1"/>
    <property type="molecule type" value="Genomic_DNA"/>
</dbReference>
<evidence type="ECO:0000313" key="3">
    <source>
        <dbReference type="EMBL" id="CBX28114.1"/>
    </source>
</evidence>
<gene>
    <name evidence="5" type="ORF">N47_E40850</name>
    <name evidence="6" type="ORF">N47_E40920</name>
    <name evidence="7" type="ORF">N47_E40950</name>
    <name evidence="8" type="ORF">N47_E40960</name>
    <name evidence="9" type="ORF">N47_E41080</name>
    <name evidence="10" type="ORF">N47_E41100</name>
    <name evidence="11" type="ORF">N47_E41260</name>
    <name evidence="1" type="ORF">N47_G34140</name>
    <name evidence="2" type="ORF">N47_G34320</name>
    <name evidence="3" type="ORF">N47_G34380</name>
    <name evidence="4" type="ORF">N47_Q17780</name>
</gene>
<evidence type="ECO:0000313" key="7">
    <source>
        <dbReference type="EMBL" id="CBX30583.1"/>
    </source>
</evidence>
<name>E1YBZ6_9BACT</name>
<dbReference type="EMBL" id="FR695877">
    <property type="protein sequence ID" value="CBX30584.1"/>
    <property type="molecule type" value="Genomic_DNA"/>
</dbReference>
<dbReference type="EMBL" id="FR695877">
    <property type="protein sequence ID" value="CBX30573.1"/>
    <property type="molecule type" value="Genomic_DNA"/>
</dbReference>
<evidence type="ECO:0000313" key="8">
    <source>
        <dbReference type="EMBL" id="CBX30584.1"/>
    </source>
</evidence>
<evidence type="ECO:0000313" key="2">
    <source>
        <dbReference type="EMBL" id="CBX28108.1"/>
    </source>
</evidence>
<sequence length="113" mass="13793">MKEITNRSAIIVSPKHPFVEWANLYNESSNEDINQRLEENHIYLIDWAYDEEIDHVISQYYSKIFEYELSSWNSIKKEWPQNMSYELFREWFECRVSNDLFDLETEAIESEKL</sequence>
<dbReference type="EMBL" id="FR695868">
    <property type="protein sequence ID" value="CBX28114.1"/>
    <property type="molecule type" value="Genomic_DNA"/>
</dbReference>
<evidence type="ECO:0000313" key="10">
    <source>
        <dbReference type="EMBL" id="CBX30598.1"/>
    </source>
</evidence>
<dbReference type="EMBL" id="FR695868">
    <property type="protein sequence ID" value="CBX28090.1"/>
    <property type="molecule type" value="Genomic_DNA"/>
</dbReference>
<evidence type="ECO:0000313" key="6">
    <source>
        <dbReference type="EMBL" id="CBX30580.1"/>
    </source>
</evidence>
<evidence type="ECO:0008006" key="12">
    <source>
        <dbReference type="Google" id="ProtNLM"/>
    </source>
</evidence>
<protein>
    <recommendedName>
        <fullName evidence="12">VacJ</fullName>
    </recommendedName>
</protein>
<evidence type="ECO:0000313" key="9">
    <source>
        <dbReference type="EMBL" id="CBX30596.1"/>
    </source>
</evidence>
<proteinExistence type="predicted"/>
<evidence type="ECO:0000313" key="4">
    <source>
        <dbReference type="EMBL" id="CBX30455.1"/>
    </source>
</evidence>
<evidence type="ECO:0000313" key="11">
    <source>
        <dbReference type="EMBL" id="CBX30614.1"/>
    </source>
</evidence>
<evidence type="ECO:0000313" key="1">
    <source>
        <dbReference type="EMBL" id="CBX28090.1"/>
    </source>
</evidence>
<accession>E1YBZ6</accession>
<reference evidence="1" key="1">
    <citation type="journal article" date="2011" name="Environ. Microbiol.">
        <title>Genomic insights into the metabolic potential of the polycyclic aromatic hydrocarbon degrading sulfate-reducing Deltaproteobacterium N47.</title>
        <authorList>
            <person name="Bergmann F."/>
            <person name="Selesi D."/>
            <person name="Weinmaier T."/>
            <person name="Tischler P."/>
            <person name="Rattei T."/>
            <person name="Meckenstock R.U."/>
        </authorList>
    </citation>
    <scope>NUCLEOTIDE SEQUENCE</scope>
</reference>
<dbReference type="EMBL" id="FR695877">
    <property type="protein sequence ID" value="CBX30598.1"/>
    <property type="molecule type" value="Genomic_DNA"/>
</dbReference>
<dbReference type="EMBL" id="FR695877">
    <property type="protein sequence ID" value="CBX30580.1"/>
    <property type="molecule type" value="Genomic_DNA"/>
</dbReference>